<protein>
    <recommendedName>
        <fullName evidence="4">Thiolase C-terminal domain-containing protein</fullName>
    </recommendedName>
</protein>
<gene>
    <name evidence="5" type="ORF">BUALT_Bualt01G0223700</name>
</gene>
<dbReference type="InterPro" id="IPR016039">
    <property type="entry name" value="Thiolase-like"/>
</dbReference>
<keyword evidence="2" id="KW-0808">Transferase</keyword>
<keyword evidence="6" id="KW-1185">Reference proteome</keyword>
<dbReference type="GO" id="GO:0006635">
    <property type="term" value="P:fatty acid beta-oxidation"/>
    <property type="evidence" value="ECO:0007669"/>
    <property type="project" value="TreeGrafter"/>
</dbReference>
<keyword evidence="3" id="KW-0012">Acyltransferase</keyword>
<dbReference type="AlphaFoldDB" id="A0AAV6Y986"/>
<evidence type="ECO:0000259" key="4">
    <source>
        <dbReference type="Pfam" id="PF02803"/>
    </source>
</evidence>
<evidence type="ECO:0000313" key="6">
    <source>
        <dbReference type="Proteomes" id="UP000826271"/>
    </source>
</evidence>
<dbReference type="PANTHER" id="PTHR18919:SF161">
    <property type="entry name" value="ACETYL-COA ACETYLTRANSFERASE 2"/>
    <property type="match status" value="1"/>
</dbReference>
<dbReference type="GO" id="GO:0003985">
    <property type="term" value="F:acetyl-CoA C-acetyltransferase activity"/>
    <property type="evidence" value="ECO:0007669"/>
    <property type="project" value="TreeGrafter"/>
</dbReference>
<accession>A0AAV6Y986</accession>
<evidence type="ECO:0000256" key="2">
    <source>
        <dbReference type="ARBA" id="ARBA00022679"/>
    </source>
</evidence>
<comment type="similarity">
    <text evidence="1">Belongs to the thiolase-like superfamily. Thiolase family.</text>
</comment>
<dbReference type="EMBL" id="WHWC01000001">
    <property type="protein sequence ID" value="KAG8391791.1"/>
    <property type="molecule type" value="Genomic_DNA"/>
</dbReference>
<sequence>MVAKLGLHLIAKIRGFAGSVQAPVLFTTAPAIGTPKEISNSGLEASNIDFYEINEAFSVVALVNQSLFIGNERLSLSRLCKQIMGIIIRSLSKQYKLCIGRHRWAVIDKAYMHHTWRSSHSSDHLFLMGGNTLPSDHVTVLMDVLYLHSSETFRRYNLMANRVLLLHRIRYKCIHKSSERETWVLHLSAGSVVYSLSEIFENGSSLELSKIKYYTMSVLSPDDKCADIVFSYSASIVKWNKALKVQNLTGRVPPESFRDLTRHYHTFWTGEEDIRAITKEACSELLAYFAECMISGETLWRNAVMQRRTGDQKRRACKLQVSRYYQKVLADLFNLLLVIYRKPIPEKIFYGLDDIKEACDIIIVISDVQLTSGESRSLCQVGKGTLSEDGIGLPGGTIRCFASCDNPQKVWY</sequence>
<comment type="caution">
    <text evidence="5">The sequence shown here is derived from an EMBL/GenBank/DDBJ whole genome shotgun (WGS) entry which is preliminary data.</text>
</comment>
<dbReference type="SUPFAM" id="SSF53901">
    <property type="entry name" value="Thiolase-like"/>
    <property type="match status" value="1"/>
</dbReference>
<evidence type="ECO:0000256" key="3">
    <source>
        <dbReference type="ARBA" id="ARBA00023315"/>
    </source>
</evidence>
<dbReference type="InterPro" id="IPR020617">
    <property type="entry name" value="Thiolase_C"/>
</dbReference>
<organism evidence="5 6">
    <name type="scientific">Buddleja alternifolia</name>
    <dbReference type="NCBI Taxonomy" id="168488"/>
    <lineage>
        <taxon>Eukaryota</taxon>
        <taxon>Viridiplantae</taxon>
        <taxon>Streptophyta</taxon>
        <taxon>Embryophyta</taxon>
        <taxon>Tracheophyta</taxon>
        <taxon>Spermatophyta</taxon>
        <taxon>Magnoliopsida</taxon>
        <taxon>eudicotyledons</taxon>
        <taxon>Gunneridae</taxon>
        <taxon>Pentapetalae</taxon>
        <taxon>asterids</taxon>
        <taxon>lamiids</taxon>
        <taxon>Lamiales</taxon>
        <taxon>Scrophulariaceae</taxon>
        <taxon>Buddlejeae</taxon>
        <taxon>Buddleja</taxon>
    </lineage>
</organism>
<feature type="domain" description="Thiolase C-terminal" evidence="4">
    <location>
        <begin position="9"/>
        <end position="65"/>
    </location>
</feature>
<evidence type="ECO:0000256" key="1">
    <source>
        <dbReference type="ARBA" id="ARBA00010982"/>
    </source>
</evidence>
<proteinExistence type="inferred from homology"/>
<dbReference type="Pfam" id="PF02803">
    <property type="entry name" value="Thiolase_C"/>
    <property type="match status" value="1"/>
</dbReference>
<reference evidence="5" key="1">
    <citation type="submission" date="2019-10" db="EMBL/GenBank/DDBJ databases">
        <authorList>
            <person name="Zhang R."/>
            <person name="Pan Y."/>
            <person name="Wang J."/>
            <person name="Ma R."/>
            <person name="Yu S."/>
        </authorList>
    </citation>
    <scope>NUCLEOTIDE SEQUENCE</scope>
    <source>
        <strain evidence="5">LA-IB0</strain>
        <tissue evidence="5">Leaf</tissue>
    </source>
</reference>
<dbReference type="PANTHER" id="PTHR18919">
    <property type="entry name" value="ACETYL-COA C-ACYLTRANSFERASE"/>
    <property type="match status" value="1"/>
</dbReference>
<dbReference type="Gene3D" id="3.40.47.10">
    <property type="match status" value="1"/>
</dbReference>
<name>A0AAV6Y986_9LAMI</name>
<dbReference type="GO" id="GO:0005739">
    <property type="term" value="C:mitochondrion"/>
    <property type="evidence" value="ECO:0007669"/>
    <property type="project" value="TreeGrafter"/>
</dbReference>
<dbReference type="Proteomes" id="UP000826271">
    <property type="component" value="Unassembled WGS sequence"/>
</dbReference>
<evidence type="ECO:0000313" key="5">
    <source>
        <dbReference type="EMBL" id="KAG8391791.1"/>
    </source>
</evidence>